<dbReference type="EMBL" id="JACJQU010000001">
    <property type="protein sequence ID" value="MBD2292370.1"/>
    <property type="molecule type" value="Genomic_DNA"/>
</dbReference>
<sequence>MTKIYFFTEPSVFPTTRFRAEQYIPYFHKNGYDTVLFPAFSSGYKSFSQSLISVFKFNLDRYLSNIKNIFHRWQQINQINTNDNILYIHSFLTPFIDTDYLAQVVRKKSRLMVLDMDDALFVTNKRTEIKLKKVMAMCDAVIVGNEYLADFAQKYQSNIYIIPTPIETNYYVPKKIDIETKSNTITIGWMGSWVNLKHLNLVISSLIHLQNKFPHIHLKIVTNIHELPPNLKDIAKLKQWSVEDELKDLQSFDIGLMPLEDNAFSRGKCSFKLLQYMAVGIPVIASPVGMNKQVVQDNGFLCETEEEWLESLLILCENKELRQTMGKRSREIAEKDYSTQVNFLKLHRALTGSELSAK</sequence>
<organism evidence="1 2">
    <name type="scientific">Anabaena sphaerica FACHB-251</name>
    <dbReference type="NCBI Taxonomy" id="2692883"/>
    <lineage>
        <taxon>Bacteria</taxon>
        <taxon>Bacillati</taxon>
        <taxon>Cyanobacteriota</taxon>
        <taxon>Cyanophyceae</taxon>
        <taxon>Nostocales</taxon>
        <taxon>Nostocaceae</taxon>
        <taxon>Anabaena</taxon>
    </lineage>
</organism>
<protein>
    <submittedName>
        <fullName evidence="1">Glycosyltransferase family 4 protein</fullName>
    </submittedName>
</protein>
<dbReference type="AlphaFoldDB" id="A0A927A0J7"/>
<name>A0A927A0J7_9NOST</name>
<dbReference type="RefSeq" id="WP_190556716.1">
    <property type="nucleotide sequence ID" value="NZ_JACJQU010000001.1"/>
</dbReference>
<evidence type="ECO:0000313" key="1">
    <source>
        <dbReference type="EMBL" id="MBD2292370.1"/>
    </source>
</evidence>
<gene>
    <name evidence="1" type="ORF">H6G06_02455</name>
</gene>
<proteinExistence type="predicted"/>
<comment type="caution">
    <text evidence="1">The sequence shown here is derived from an EMBL/GenBank/DDBJ whole genome shotgun (WGS) entry which is preliminary data.</text>
</comment>
<dbReference type="Pfam" id="PF13692">
    <property type="entry name" value="Glyco_trans_1_4"/>
    <property type="match status" value="1"/>
</dbReference>
<dbReference type="CDD" id="cd03801">
    <property type="entry name" value="GT4_PimA-like"/>
    <property type="match status" value="1"/>
</dbReference>
<accession>A0A927A0J7</accession>
<reference evidence="2" key="1">
    <citation type="journal article" date="2020" name="ISME J.">
        <title>Comparative genomics reveals insights into cyanobacterial evolution and habitat adaptation.</title>
        <authorList>
            <person name="Chen M.Y."/>
            <person name="Teng W.K."/>
            <person name="Zhao L."/>
            <person name="Hu C.X."/>
            <person name="Zhou Y.K."/>
            <person name="Han B.P."/>
            <person name="Song L.R."/>
            <person name="Shu W.S."/>
        </authorList>
    </citation>
    <scope>NUCLEOTIDE SEQUENCE [LARGE SCALE GENOMIC DNA]</scope>
    <source>
        <strain evidence="2">FACHB-251</strain>
    </source>
</reference>
<keyword evidence="2" id="KW-1185">Reference proteome</keyword>
<dbReference type="Gene3D" id="3.40.50.2000">
    <property type="entry name" value="Glycogen Phosphorylase B"/>
    <property type="match status" value="2"/>
</dbReference>
<evidence type="ECO:0000313" key="2">
    <source>
        <dbReference type="Proteomes" id="UP000662185"/>
    </source>
</evidence>
<dbReference type="Proteomes" id="UP000662185">
    <property type="component" value="Unassembled WGS sequence"/>
</dbReference>
<dbReference type="PANTHER" id="PTHR12526">
    <property type="entry name" value="GLYCOSYLTRANSFERASE"/>
    <property type="match status" value="1"/>
</dbReference>
<dbReference type="SUPFAM" id="SSF53756">
    <property type="entry name" value="UDP-Glycosyltransferase/glycogen phosphorylase"/>
    <property type="match status" value="1"/>
</dbReference>